<keyword evidence="5" id="KW-1185">Reference proteome</keyword>
<gene>
    <name evidence="3" type="primary">epsI</name>
    <name evidence="3" type="ORF">DO021_12215</name>
    <name evidence="2" type="ORF">EYB58_12965</name>
</gene>
<dbReference type="Proteomes" id="UP000293902">
    <property type="component" value="Chromosome"/>
</dbReference>
<feature type="domain" description="Methanolan biosynthesis EpsI" evidence="1">
    <location>
        <begin position="8"/>
        <end position="208"/>
    </location>
</feature>
<dbReference type="EMBL" id="CP036313">
    <property type="protein sequence ID" value="QBH13752.1"/>
    <property type="molecule type" value="Genomic_DNA"/>
</dbReference>
<proteinExistence type="predicted"/>
<dbReference type="Pfam" id="PF11984">
    <property type="entry name" value="DUF3485"/>
    <property type="match status" value="1"/>
</dbReference>
<dbReference type="InterPro" id="IPR014263">
    <property type="entry name" value="Methanolan_biosynth_EpsI"/>
</dbReference>
<reference evidence="2 5" key="2">
    <citation type="submission" date="2019-02" db="EMBL/GenBank/DDBJ databases">
        <title>Complete genome sequence of Desulfobacter hydrogenophilus AcRS1.</title>
        <authorList>
            <person name="Marietou A."/>
            <person name="Lund M.B."/>
            <person name="Marshall I.P.G."/>
            <person name="Schreiber L."/>
            <person name="Jorgensen B."/>
        </authorList>
    </citation>
    <scope>NUCLEOTIDE SEQUENCE [LARGE SCALE GENOMIC DNA]</scope>
    <source>
        <strain evidence="2 5">AcRS1</strain>
    </source>
</reference>
<protein>
    <submittedName>
        <fullName evidence="3">EpsI family protein</fullName>
    </submittedName>
</protein>
<dbReference type="NCBIfam" id="TIGR02914">
    <property type="entry name" value="EpsI_fam"/>
    <property type="match status" value="1"/>
</dbReference>
<dbReference type="EMBL" id="QLNI01000023">
    <property type="protein sequence ID" value="RAM01696.1"/>
    <property type="molecule type" value="Genomic_DNA"/>
</dbReference>
<evidence type="ECO:0000313" key="2">
    <source>
        <dbReference type="EMBL" id="QBH13752.1"/>
    </source>
</evidence>
<organism evidence="3 4">
    <name type="scientific">Desulfobacter hydrogenophilus</name>
    <dbReference type="NCBI Taxonomy" id="2291"/>
    <lineage>
        <taxon>Bacteria</taxon>
        <taxon>Pseudomonadati</taxon>
        <taxon>Thermodesulfobacteriota</taxon>
        <taxon>Desulfobacteria</taxon>
        <taxon>Desulfobacterales</taxon>
        <taxon>Desulfobacteraceae</taxon>
        <taxon>Desulfobacter</taxon>
    </lineage>
</organism>
<evidence type="ECO:0000313" key="5">
    <source>
        <dbReference type="Proteomes" id="UP000293902"/>
    </source>
</evidence>
<evidence type="ECO:0000259" key="1">
    <source>
        <dbReference type="Pfam" id="PF11984"/>
    </source>
</evidence>
<name>A0A328FBT6_9BACT</name>
<evidence type="ECO:0000313" key="4">
    <source>
        <dbReference type="Proteomes" id="UP000248798"/>
    </source>
</evidence>
<dbReference type="OrthoDB" id="9797363at2"/>
<reference evidence="3 4" key="1">
    <citation type="submission" date="2018-06" db="EMBL/GenBank/DDBJ databases">
        <title>Complete Genome Sequence of Desulfobacter hydrogenophilus (DSM3380).</title>
        <authorList>
            <person name="Marietou A."/>
            <person name="Schreiber L."/>
            <person name="Marshall I."/>
            <person name="Jorgensen B."/>
        </authorList>
    </citation>
    <scope>NUCLEOTIDE SEQUENCE [LARGE SCALE GENOMIC DNA]</scope>
    <source>
        <strain evidence="3 4">DSM 3380</strain>
    </source>
</reference>
<dbReference type="AlphaFoldDB" id="A0A328FBT6"/>
<accession>A0A328FBT6</accession>
<dbReference type="RefSeq" id="WP_111957043.1">
    <property type="nucleotide sequence ID" value="NZ_CP036313.1"/>
</dbReference>
<sequence>MSLKHTAIIVIILISAAGLTTLFAHSERIKPNRPFSQFPLEIGPWRGVANQMDEKVYNILGVEDYIMADFSKDPGQAVNLYVGFYQSQSKGDLIHSPKNCMPGAGWNIVQSSAIPINLPKSGKTIKIAKLLLAKGGQKQVVYYWFQSRGRIINSEYMQKIWLVVDSITKKRTDGSFVRLIAPVIKDETAAEILLTQFADDIFPTLNQFIPN</sequence>
<evidence type="ECO:0000313" key="3">
    <source>
        <dbReference type="EMBL" id="RAM01696.1"/>
    </source>
</evidence>
<dbReference type="Proteomes" id="UP000248798">
    <property type="component" value="Unassembled WGS sequence"/>
</dbReference>